<dbReference type="Gene3D" id="3.40.50.720">
    <property type="entry name" value="NAD(P)-binding Rossmann-like Domain"/>
    <property type="match status" value="1"/>
</dbReference>
<sequence length="393" mass="42708">MSKTAHHRLDILRGHLRPSVEYQPTQLSTQNTSASKGYNQLLLVKKSSNYREASKIDHVPTIPEPKPNQILVKHKYAGVQGSEIMISNGVYGPLKYKDPPVVAGSEACGIIVKVGSNVKHLKEGQAVLFSNPGFTEYSVMDAKIVIPISKCSPEAVAIIISGTTAYLGLKECGHLDFSKKTDKPLKVLVTGAAGATGSFAVQLAKRAGHYVIGTCGGDDKVELLKKLGCDKIINYKKEDVGQALKSLKGVDVVYEGVGGEMFHTCLNHLKEGGRFVIIGGIAQYKSDRDAQSKEQLKKLFAGSSVPTLVNTLLMGNRHMSGFFLVPYLFDKEKIPVWRAAVEDMLSMLEKGEIHAPIDEHCAKTFTKGPESVCDAVDYLQSGKNVGKVFVTFE</sequence>
<accession>A0AAW2YVB1</accession>
<organism evidence="3 4">
    <name type="scientific">Acrasis kona</name>
    <dbReference type="NCBI Taxonomy" id="1008807"/>
    <lineage>
        <taxon>Eukaryota</taxon>
        <taxon>Discoba</taxon>
        <taxon>Heterolobosea</taxon>
        <taxon>Tetramitia</taxon>
        <taxon>Eutetramitia</taxon>
        <taxon>Acrasidae</taxon>
        <taxon>Acrasis</taxon>
    </lineage>
</organism>
<dbReference type="EMBL" id="JAOPGA020000687">
    <property type="protein sequence ID" value="KAL0480788.1"/>
    <property type="molecule type" value="Genomic_DNA"/>
</dbReference>
<dbReference type="GO" id="GO:0005739">
    <property type="term" value="C:mitochondrion"/>
    <property type="evidence" value="ECO:0007669"/>
    <property type="project" value="TreeGrafter"/>
</dbReference>
<evidence type="ECO:0000313" key="3">
    <source>
        <dbReference type="EMBL" id="KAL0480788.1"/>
    </source>
</evidence>
<dbReference type="FunFam" id="3.40.50.720:FF:000121">
    <property type="entry name" value="Prostaglandin reductase 2"/>
    <property type="match status" value="1"/>
</dbReference>
<dbReference type="PANTHER" id="PTHR43677:SF3">
    <property type="entry name" value="PROSTAGLANDIN REDUCTASE 3"/>
    <property type="match status" value="1"/>
</dbReference>
<dbReference type="InterPro" id="IPR011032">
    <property type="entry name" value="GroES-like_sf"/>
</dbReference>
<dbReference type="GO" id="GO:0016491">
    <property type="term" value="F:oxidoreductase activity"/>
    <property type="evidence" value="ECO:0007669"/>
    <property type="project" value="UniProtKB-KW"/>
</dbReference>
<dbReference type="Proteomes" id="UP001431209">
    <property type="component" value="Unassembled WGS sequence"/>
</dbReference>
<dbReference type="AlphaFoldDB" id="A0AAW2YVB1"/>
<dbReference type="Gene3D" id="3.90.180.10">
    <property type="entry name" value="Medium-chain alcohol dehydrogenases, catalytic domain"/>
    <property type="match status" value="1"/>
</dbReference>
<dbReference type="SUPFAM" id="SSF50129">
    <property type="entry name" value="GroES-like"/>
    <property type="match status" value="1"/>
</dbReference>
<dbReference type="InterPro" id="IPR013154">
    <property type="entry name" value="ADH-like_N"/>
</dbReference>
<comment type="caution">
    <text evidence="3">The sequence shown here is derived from an EMBL/GenBank/DDBJ whole genome shotgun (WGS) entry which is preliminary data.</text>
</comment>
<proteinExistence type="predicted"/>
<gene>
    <name evidence="3" type="ORF">AKO1_006955</name>
</gene>
<protein>
    <submittedName>
        <fullName evidence="3">Zinc-binding alcohol dehydrogenase domain-containing protein</fullName>
    </submittedName>
</protein>
<dbReference type="InterPro" id="IPR020843">
    <property type="entry name" value="ER"/>
</dbReference>
<keyword evidence="1" id="KW-0560">Oxidoreductase</keyword>
<evidence type="ECO:0000259" key="2">
    <source>
        <dbReference type="SMART" id="SM00829"/>
    </source>
</evidence>
<dbReference type="SUPFAM" id="SSF51735">
    <property type="entry name" value="NAD(P)-binding Rossmann-fold domains"/>
    <property type="match status" value="1"/>
</dbReference>
<dbReference type="InterPro" id="IPR013149">
    <property type="entry name" value="ADH-like_C"/>
</dbReference>
<evidence type="ECO:0000313" key="4">
    <source>
        <dbReference type="Proteomes" id="UP001431209"/>
    </source>
</evidence>
<dbReference type="InterPro" id="IPR036291">
    <property type="entry name" value="NAD(P)-bd_dom_sf"/>
</dbReference>
<dbReference type="Pfam" id="PF00107">
    <property type="entry name" value="ADH_zinc_N"/>
    <property type="match status" value="1"/>
</dbReference>
<feature type="domain" description="Enoyl reductase (ER)" evidence="2">
    <location>
        <begin position="47"/>
        <end position="390"/>
    </location>
</feature>
<name>A0AAW2YVB1_9EUKA</name>
<keyword evidence="4" id="KW-1185">Reference proteome</keyword>
<reference evidence="3 4" key="1">
    <citation type="submission" date="2024-03" db="EMBL/GenBank/DDBJ databases">
        <title>The Acrasis kona genome and developmental transcriptomes reveal deep origins of eukaryotic multicellular pathways.</title>
        <authorList>
            <person name="Sheikh S."/>
            <person name="Fu C.-J."/>
            <person name="Brown M.W."/>
            <person name="Baldauf S.L."/>
        </authorList>
    </citation>
    <scope>NUCLEOTIDE SEQUENCE [LARGE SCALE GENOMIC DNA]</scope>
    <source>
        <strain evidence="3 4">ATCC MYA-3509</strain>
    </source>
</reference>
<dbReference type="SMART" id="SM00829">
    <property type="entry name" value="PKS_ER"/>
    <property type="match status" value="1"/>
</dbReference>
<dbReference type="InterPro" id="IPR051397">
    <property type="entry name" value="Zn-ADH-like_protein"/>
</dbReference>
<evidence type="ECO:0000256" key="1">
    <source>
        <dbReference type="ARBA" id="ARBA00023002"/>
    </source>
</evidence>
<dbReference type="PANTHER" id="PTHR43677">
    <property type="entry name" value="SHORT-CHAIN DEHYDROGENASE/REDUCTASE"/>
    <property type="match status" value="1"/>
</dbReference>
<dbReference type="Pfam" id="PF08240">
    <property type="entry name" value="ADH_N"/>
    <property type="match status" value="1"/>
</dbReference>